<dbReference type="PRINTS" id="PR00019">
    <property type="entry name" value="LEURICHRPT"/>
</dbReference>
<protein>
    <recommendedName>
        <fullName evidence="16">Leucine-rich repeat-containing N-terminal plant-type domain-containing protein</fullName>
    </recommendedName>
</protein>
<feature type="domain" description="Disease resistance R13L4/SHOC-2-like LRR" evidence="14">
    <location>
        <begin position="402"/>
        <end position="526"/>
    </location>
</feature>
<keyword evidence="3" id="KW-1003">Cell membrane</keyword>
<gene>
    <name evidence="15" type="ORF">CFC21_039294</name>
</gene>
<evidence type="ECO:0000256" key="5">
    <source>
        <dbReference type="ARBA" id="ARBA00022692"/>
    </source>
</evidence>
<comment type="subcellular location">
    <subcellularLocation>
        <location evidence="1">Cell membrane</location>
        <topology evidence="1">Single-pass type I membrane protein</topology>
    </subcellularLocation>
</comment>
<feature type="signal peptide" evidence="12">
    <location>
        <begin position="1"/>
        <end position="19"/>
    </location>
</feature>
<keyword evidence="10" id="KW-0325">Glycoprotein</keyword>
<keyword evidence="5 11" id="KW-0812">Transmembrane</keyword>
<evidence type="ECO:0000256" key="10">
    <source>
        <dbReference type="ARBA" id="ARBA00023180"/>
    </source>
</evidence>
<dbReference type="STRING" id="4565.A0A077RUC2"/>
<dbReference type="Proteomes" id="UP000815260">
    <property type="component" value="Chromosome 3B"/>
</dbReference>
<dbReference type="SMART" id="SM00369">
    <property type="entry name" value="LRR_TYP"/>
    <property type="match status" value="8"/>
</dbReference>
<evidence type="ECO:0000256" key="6">
    <source>
        <dbReference type="ARBA" id="ARBA00022729"/>
    </source>
</evidence>
<evidence type="ECO:0000256" key="8">
    <source>
        <dbReference type="ARBA" id="ARBA00022989"/>
    </source>
</evidence>
<feature type="transmembrane region" description="Helical" evidence="11">
    <location>
        <begin position="1210"/>
        <end position="1232"/>
    </location>
</feature>
<keyword evidence="8 11" id="KW-1133">Transmembrane helix</keyword>
<sequence length="1248" mass="137048">MAMVWRMLLLFLAVLHAQATSGAHGDGNLTLLCHSDEAATLLQLKKSILFSKAITSLPSWQDGSNCCHWEGVGCGGSTGRVTTLNLNGRGLISPGLDPVIFNLTSLRFLDLSMNDFSGKSMISGFSGYSMPTVGFERLTFLAHLNLSKSGFEGEIPIAIGKLENLVSLDLSIDVEDDFLLNSSWISDFQGLVGNLRNLRELYLDGVDMSRSGEGWCDTLVKSTPRLQVLSLGECYLYGPIHQSLLNLSSLTVINLQSNSDIFAGRFPEFFMDFVNLTVLQVYDNNLEGWFPPRIFQSKRLRFLDLSGNTALSGSLLNFSDARSLHSLILYETNFSFSKPSSFSNFFSLQELALDAKYISAEFRSSLNMLPSLSVLWLSGLGFSGELESTFSWIRDLKNLAGLVLFECDLSSTKSSSISNFNSLRRLSIFTCNLTMPILSAVGNLMDLQSLVISGCGLSGPMPSSIGNLTNLRTLDISYCDFLGPIPISIGNLVNLRSLSLSSSRFSGPMPSEMGNITNLRSLHIIDCGFPGPVPSTIGNLVNLRSMHLLYSNFSGPIPCTIGNLSRLQSMQLECKLSGTIPYEIGQLKELTSFVLGGNNFTGEIPNSVGNLTNLQYLDLSRNYLNGEIPASLSNLPLQHLDLSQNQLSGPIKEFTVASLGLEYLDLGVNELTGQIPRSILDLTSLRKLFIEWNNLVGLVQLTSFWRLRNLIDLRLSHNKLSIVDGEGNNNSSTYLSRISTLELACCNITKFPTVLARVSYVRDLDLSCNRLSGDIPDRIWGRWNNSLSYLNLSHNLFTGMQLNSYFLPSSTLEILDLSANRLEGQIPIPYSPLLFVDYSHNNFSSVLPNFTSYLGTTYLSMSNNSINGCMTDSVCSGIMGVFDLSYNNFSGPIPACLIESGGLMVLNLRENNFEGTLPSKITSECTFQTIDLHGNKIEGKLPRALSNCSKLEVLDIGNNLLLDTFPSWLGELPNLYVLILRSNQFYGSVDDVVGNYQTREYFPTLQIIDLAANNFSGNLNSKWFRKLKSMMMRFNSAGDIVSAKNIPGIQAFYQDTVVITYKGSEVTFGRILTTLTAIDLSNNRLEGTIPESVGQLVSLRVLNMSHNAFTGKIPTQLGGVTDLESLDMSCNQLAGEIPQELTNLTSLATLNLSDNRLVGKIPQSGQFLTFDINSFEGNLGLCGPPFSKPCGVSLAPPSPARVEKSSNVDVILFLFVGLGFGVGFAAAILMRWGRIRKWFVKSARALWT</sequence>
<evidence type="ECO:0000313" key="15">
    <source>
        <dbReference type="EMBL" id="KAF7027233.1"/>
    </source>
</evidence>
<evidence type="ECO:0000256" key="1">
    <source>
        <dbReference type="ARBA" id="ARBA00004251"/>
    </source>
</evidence>
<dbReference type="InterPro" id="IPR001611">
    <property type="entry name" value="Leu-rich_rpt"/>
</dbReference>
<dbReference type="Pfam" id="PF00560">
    <property type="entry name" value="LRR_1"/>
    <property type="match status" value="5"/>
</dbReference>
<dbReference type="InterPro" id="IPR055414">
    <property type="entry name" value="LRR_R13L4/SHOC2-like"/>
</dbReference>
<proteinExistence type="inferred from homology"/>
<dbReference type="Pfam" id="PF13855">
    <property type="entry name" value="LRR_8"/>
    <property type="match status" value="2"/>
</dbReference>
<reference evidence="15" key="1">
    <citation type="journal article" date="2017" name="Gigascience">
        <title>The first near-complete assembly of the hexaploid bread wheat genome, Triticum aestivum.</title>
        <authorList>
            <person name="Zimin A.V."/>
            <person name="Puiu D."/>
            <person name="Hall R."/>
            <person name="Kingan S."/>
            <person name="Clavijo B.J."/>
            <person name="Salzberg S.L."/>
        </authorList>
    </citation>
    <scope>NUCLEOTIDE SEQUENCE</scope>
    <source>
        <tissue evidence="15">Leaf</tissue>
    </source>
</reference>
<keyword evidence="9 11" id="KW-0472">Membrane</keyword>
<dbReference type="PANTHER" id="PTHR48061:SF14">
    <property type="entry name" value="LEUCINE-RICH REPEAT-CONTAINING N-TERMINAL PLANT-TYPE DOMAIN-CONTAINING PROTEIN"/>
    <property type="match status" value="1"/>
</dbReference>
<organism evidence="15">
    <name type="scientific">Triticum aestivum</name>
    <name type="common">Wheat</name>
    <dbReference type="NCBI Taxonomy" id="4565"/>
    <lineage>
        <taxon>Eukaryota</taxon>
        <taxon>Viridiplantae</taxon>
        <taxon>Streptophyta</taxon>
        <taxon>Embryophyta</taxon>
        <taxon>Tracheophyta</taxon>
        <taxon>Spermatophyta</taxon>
        <taxon>Magnoliopsida</taxon>
        <taxon>Liliopsida</taxon>
        <taxon>Poales</taxon>
        <taxon>Poaceae</taxon>
        <taxon>BOP clade</taxon>
        <taxon>Pooideae</taxon>
        <taxon>Triticodae</taxon>
        <taxon>Triticeae</taxon>
        <taxon>Triticinae</taxon>
        <taxon>Triticum</taxon>
    </lineage>
</organism>
<comment type="similarity">
    <text evidence="2">Belongs to the RLP family.</text>
</comment>
<dbReference type="SUPFAM" id="SSF52047">
    <property type="entry name" value="RNI-like"/>
    <property type="match status" value="2"/>
</dbReference>
<dbReference type="Pfam" id="PF08263">
    <property type="entry name" value="LRRNT_2"/>
    <property type="match status" value="1"/>
</dbReference>
<evidence type="ECO:0000256" key="3">
    <source>
        <dbReference type="ARBA" id="ARBA00022475"/>
    </source>
</evidence>
<dbReference type="SUPFAM" id="SSF52058">
    <property type="entry name" value="L domain-like"/>
    <property type="match status" value="1"/>
</dbReference>
<keyword evidence="7" id="KW-0677">Repeat</keyword>
<evidence type="ECO:0000256" key="9">
    <source>
        <dbReference type="ARBA" id="ARBA00023136"/>
    </source>
</evidence>
<reference evidence="15" key="2">
    <citation type="submission" date="2020-03" db="EMBL/GenBank/DDBJ databases">
        <title>The second near-complete assembly of the hexaploid bread wheat (Triticum aestivum) genome.</title>
        <authorList>
            <person name="Zimin A.V."/>
            <person name="Puiu D."/>
            <person name="Shumante A."/>
            <person name="Alonge M."/>
            <person name="Salzberg S.L."/>
        </authorList>
    </citation>
    <scope>NUCLEOTIDE SEQUENCE</scope>
    <source>
        <tissue evidence="15">Leaf</tissue>
    </source>
</reference>
<evidence type="ECO:0000256" key="7">
    <source>
        <dbReference type="ARBA" id="ARBA00022737"/>
    </source>
</evidence>
<dbReference type="InterPro" id="IPR032675">
    <property type="entry name" value="LRR_dom_sf"/>
</dbReference>
<dbReference type="Gene3D" id="3.80.10.10">
    <property type="entry name" value="Ribonuclease Inhibitor"/>
    <property type="match status" value="3"/>
</dbReference>
<feature type="chain" id="PRO_5045232740" description="Leucine-rich repeat-containing N-terminal plant-type domain-containing protein" evidence="12">
    <location>
        <begin position="20"/>
        <end position="1248"/>
    </location>
</feature>
<keyword evidence="6 12" id="KW-0732">Signal</keyword>
<dbReference type="OMA" id="YISAEFR"/>
<dbReference type="InterPro" id="IPR046956">
    <property type="entry name" value="RLP23-like"/>
</dbReference>
<dbReference type="PROSITE" id="PS51450">
    <property type="entry name" value="LRR"/>
    <property type="match status" value="1"/>
</dbReference>
<dbReference type="PANTHER" id="PTHR48061">
    <property type="entry name" value="LEUCINE-RICH REPEAT RECEPTOR PROTEIN KINASE EMS1-LIKE-RELATED"/>
    <property type="match status" value="1"/>
</dbReference>
<feature type="domain" description="Leucine-rich repeat-containing N-terminal plant-type" evidence="13">
    <location>
        <begin position="34"/>
        <end position="74"/>
    </location>
</feature>
<evidence type="ECO:0000256" key="4">
    <source>
        <dbReference type="ARBA" id="ARBA00022614"/>
    </source>
</evidence>
<accession>A0A3B6FG69</accession>
<evidence type="ECO:0008006" key="16">
    <source>
        <dbReference type="Google" id="ProtNLM"/>
    </source>
</evidence>
<comment type="caution">
    <text evidence="15">The sequence shown here is derived from an EMBL/GenBank/DDBJ whole genome shotgun (WGS) entry which is preliminary data.</text>
</comment>
<dbReference type="InterPro" id="IPR013210">
    <property type="entry name" value="LRR_N_plant-typ"/>
</dbReference>
<keyword evidence="4" id="KW-0433">Leucine-rich repeat</keyword>
<evidence type="ECO:0000259" key="14">
    <source>
        <dbReference type="Pfam" id="PF23598"/>
    </source>
</evidence>
<dbReference type="InterPro" id="IPR003591">
    <property type="entry name" value="Leu-rich_rpt_typical-subtyp"/>
</dbReference>
<evidence type="ECO:0000256" key="11">
    <source>
        <dbReference type="SAM" id="Phobius"/>
    </source>
</evidence>
<dbReference type="EMBL" id="CM022218">
    <property type="protein sequence ID" value="KAF7027233.1"/>
    <property type="molecule type" value="Genomic_DNA"/>
</dbReference>
<name>A0A3B6FG69_WHEAT</name>
<dbReference type="Pfam" id="PF23598">
    <property type="entry name" value="LRR_14"/>
    <property type="match status" value="1"/>
</dbReference>
<evidence type="ECO:0000256" key="12">
    <source>
        <dbReference type="SAM" id="SignalP"/>
    </source>
</evidence>
<evidence type="ECO:0000259" key="13">
    <source>
        <dbReference type="Pfam" id="PF08263"/>
    </source>
</evidence>
<evidence type="ECO:0000256" key="2">
    <source>
        <dbReference type="ARBA" id="ARBA00009592"/>
    </source>
</evidence>